<keyword evidence="4" id="KW-0963">Cytoplasm</keyword>
<feature type="binding site" evidence="6">
    <location>
        <begin position="69"/>
        <end position="72"/>
    </location>
    <ligand>
        <name>NADP(+)</name>
        <dbReference type="ChEBI" id="CHEBI:58349"/>
    </ligand>
</feature>
<dbReference type="AlphaFoldDB" id="A0A1T5CXD4"/>
<comment type="function">
    <text evidence="4">Catalyzes the reduction of 1-pyrroline-5-carboxylate (PCA) to L-proline.</text>
</comment>
<evidence type="ECO:0000313" key="10">
    <source>
        <dbReference type="Proteomes" id="UP000190852"/>
    </source>
</evidence>
<evidence type="ECO:0000256" key="3">
    <source>
        <dbReference type="ARBA" id="ARBA00023002"/>
    </source>
</evidence>
<proteinExistence type="inferred from homology"/>
<keyword evidence="10" id="KW-1185">Reference proteome</keyword>
<comment type="catalytic activity">
    <reaction evidence="4">
        <text>L-proline + NADP(+) = (S)-1-pyrroline-5-carboxylate + NADPH + 2 H(+)</text>
        <dbReference type="Rhea" id="RHEA:14109"/>
        <dbReference type="ChEBI" id="CHEBI:15378"/>
        <dbReference type="ChEBI" id="CHEBI:17388"/>
        <dbReference type="ChEBI" id="CHEBI:57783"/>
        <dbReference type="ChEBI" id="CHEBI:58349"/>
        <dbReference type="ChEBI" id="CHEBI:60039"/>
        <dbReference type="EC" id="1.5.1.2"/>
    </reaction>
</comment>
<comment type="pathway">
    <text evidence="4">Amino-acid biosynthesis; L-proline biosynthesis; L-proline from L-glutamate 5-semialdehyde: step 1/1.</text>
</comment>
<evidence type="ECO:0000259" key="8">
    <source>
        <dbReference type="Pfam" id="PF14748"/>
    </source>
</evidence>
<dbReference type="InterPro" id="IPR029036">
    <property type="entry name" value="P5CR_dimer"/>
</dbReference>
<dbReference type="GO" id="GO:0005737">
    <property type="term" value="C:cytoplasm"/>
    <property type="evidence" value="ECO:0007669"/>
    <property type="project" value="UniProtKB-SubCell"/>
</dbReference>
<dbReference type="SUPFAM" id="SSF48179">
    <property type="entry name" value="6-phosphogluconate dehydrogenase C-terminal domain-like"/>
    <property type="match status" value="1"/>
</dbReference>
<protein>
    <recommendedName>
        <fullName evidence="4 5">Pyrroline-5-carboxylate reductase</fullName>
        <shortName evidence="4">P5C reductase</shortName>
        <shortName evidence="4">P5CR</shortName>
        <ecNumber evidence="4 5">1.5.1.2</ecNumber>
    </recommendedName>
    <alternativeName>
        <fullName evidence="4">PCA reductase</fullName>
    </alternativeName>
</protein>
<dbReference type="Gene3D" id="1.10.3730.10">
    <property type="entry name" value="ProC C-terminal domain-like"/>
    <property type="match status" value="1"/>
</dbReference>
<dbReference type="InterPro" id="IPR036291">
    <property type="entry name" value="NAD(P)-bd_dom_sf"/>
</dbReference>
<dbReference type="HAMAP" id="MF_01925">
    <property type="entry name" value="P5C_reductase"/>
    <property type="match status" value="1"/>
</dbReference>
<dbReference type="SUPFAM" id="SSF51735">
    <property type="entry name" value="NAD(P)-binding Rossmann-fold domains"/>
    <property type="match status" value="1"/>
</dbReference>
<dbReference type="PANTHER" id="PTHR11645">
    <property type="entry name" value="PYRROLINE-5-CARBOXYLATE REDUCTASE"/>
    <property type="match status" value="1"/>
</dbReference>
<dbReference type="GO" id="GO:0004735">
    <property type="term" value="F:pyrroline-5-carboxylate reductase activity"/>
    <property type="evidence" value="ECO:0007669"/>
    <property type="project" value="UniProtKB-UniRule"/>
</dbReference>
<accession>A0A1T5CXD4</accession>
<keyword evidence="2 4" id="KW-0521">NADP</keyword>
<evidence type="ECO:0000256" key="6">
    <source>
        <dbReference type="PIRSR" id="PIRSR000193-1"/>
    </source>
</evidence>
<feature type="domain" description="Pyrroline-5-carboxylate reductase dimerisation" evidence="8">
    <location>
        <begin position="169"/>
        <end position="266"/>
    </location>
</feature>
<sequence>MKVTVIGVGNIGGAIARGLAKGSILKASDITCTDLVQENLDKMLQANNSFIISKNNLEAVKNADIVIIAVKPWRVESVISEIKYALNYENQIIISIAAGISFDRLNEFLDKDPRPESTNTPAVFRVIPNTAIEVCSSMTFVSSCNATHEQEELVVNLFNELGSAMLIEENLMTAGTALASSGIAFAMRYIRASSEGGVELGFYPDQAKEIVLKTVKGAVDLLLANKSNPETEIDKVTTPGGITIRGLNEMELAGFTPSVIRGLKASK</sequence>
<comment type="similarity">
    <text evidence="1 4">Belongs to the pyrroline-5-carboxylate reductase family.</text>
</comment>
<evidence type="ECO:0000256" key="2">
    <source>
        <dbReference type="ARBA" id="ARBA00022857"/>
    </source>
</evidence>
<dbReference type="NCBIfam" id="TIGR00112">
    <property type="entry name" value="proC"/>
    <property type="match status" value="1"/>
</dbReference>
<comment type="subcellular location">
    <subcellularLocation>
        <location evidence="4">Cytoplasm</location>
    </subcellularLocation>
</comment>
<dbReference type="InterPro" id="IPR028939">
    <property type="entry name" value="P5C_Rdtase_cat_N"/>
</dbReference>
<dbReference type="Pfam" id="PF03807">
    <property type="entry name" value="F420_oxidored"/>
    <property type="match status" value="1"/>
</dbReference>
<reference evidence="10" key="1">
    <citation type="submission" date="2017-02" db="EMBL/GenBank/DDBJ databases">
        <authorList>
            <person name="Varghese N."/>
            <person name="Submissions S."/>
        </authorList>
    </citation>
    <scope>NUCLEOTIDE SEQUENCE [LARGE SCALE GENOMIC DNA]</scope>
    <source>
        <strain evidence="10">DSM 24967</strain>
    </source>
</reference>
<dbReference type="GO" id="GO:0055129">
    <property type="term" value="P:L-proline biosynthetic process"/>
    <property type="evidence" value="ECO:0007669"/>
    <property type="project" value="UniProtKB-UniRule"/>
</dbReference>
<dbReference type="InterPro" id="IPR008927">
    <property type="entry name" value="6-PGluconate_DH-like_C_sf"/>
</dbReference>
<keyword evidence="3 4" id="KW-0560">Oxidoreductase</keyword>
<feature type="binding site" evidence="6">
    <location>
        <position position="56"/>
    </location>
    <ligand>
        <name>NADPH</name>
        <dbReference type="ChEBI" id="CHEBI:57783"/>
    </ligand>
</feature>
<dbReference type="PIRSF" id="PIRSF000193">
    <property type="entry name" value="Pyrrol-5-carb_rd"/>
    <property type="match status" value="1"/>
</dbReference>
<organism evidence="9 10">
    <name type="scientific">Parabacteroides chartae</name>
    <dbReference type="NCBI Taxonomy" id="1037355"/>
    <lineage>
        <taxon>Bacteria</taxon>
        <taxon>Pseudomonadati</taxon>
        <taxon>Bacteroidota</taxon>
        <taxon>Bacteroidia</taxon>
        <taxon>Bacteroidales</taxon>
        <taxon>Tannerellaceae</taxon>
        <taxon>Parabacteroides</taxon>
    </lineage>
</organism>
<dbReference type="Pfam" id="PF14748">
    <property type="entry name" value="P5CR_dimer"/>
    <property type="match status" value="1"/>
</dbReference>
<dbReference type="RefSeq" id="WP_079683633.1">
    <property type="nucleotide sequence ID" value="NZ_FUYQ01000015.1"/>
</dbReference>
<dbReference type="Proteomes" id="UP000190852">
    <property type="component" value="Unassembled WGS sequence"/>
</dbReference>
<dbReference type="PANTHER" id="PTHR11645:SF0">
    <property type="entry name" value="PYRROLINE-5-CARBOXYLATE REDUCTASE 3"/>
    <property type="match status" value="1"/>
</dbReference>
<gene>
    <name evidence="4" type="primary">proC</name>
    <name evidence="9" type="ORF">SAMN05660349_02142</name>
</gene>
<evidence type="ECO:0000256" key="4">
    <source>
        <dbReference type="HAMAP-Rule" id="MF_01925"/>
    </source>
</evidence>
<evidence type="ECO:0000259" key="7">
    <source>
        <dbReference type="Pfam" id="PF03807"/>
    </source>
</evidence>
<feature type="domain" description="Pyrroline-5-carboxylate reductase catalytic N-terminal" evidence="7">
    <location>
        <begin position="2"/>
        <end position="99"/>
    </location>
</feature>
<evidence type="ECO:0000256" key="5">
    <source>
        <dbReference type="NCBIfam" id="TIGR00112"/>
    </source>
</evidence>
<dbReference type="InterPro" id="IPR000304">
    <property type="entry name" value="Pyrroline-COOH_reductase"/>
</dbReference>
<evidence type="ECO:0000256" key="1">
    <source>
        <dbReference type="ARBA" id="ARBA00005525"/>
    </source>
</evidence>
<keyword evidence="4" id="KW-0028">Amino-acid biosynthesis</keyword>
<evidence type="ECO:0000313" key="9">
    <source>
        <dbReference type="EMBL" id="SKB64124.1"/>
    </source>
</evidence>
<dbReference type="Gene3D" id="3.40.50.720">
    <property type="entry name" value="NAD(P)-binding Rossmann-like Domain"/>
    <property type="match status" value="1"/>
</dbReference>
<comment type="catalytic activity">
    <reaction evidence="4">
        <text>L-proline + NAD(+) = (S)-1-pyrroline-5-carboxylate + NADH + 2 H(+)</text>
        <dbReference type="Rhea" id="RHEA:14105"/>
        <dbReference type="ChEBI" id="CHEBI:15378"/>
        <dbReference type="ChEBI" id="CHEBI:17388"/>
        <dbReference type="ChEBI" id="CHEBI:57540"/>
        <dbReference type="ChEBI" id="CHEBI:57945"/>
        <dbReference type="ChEBI" id="CHEBI:60039"/>
        <dbReference type="EC" id="1.5.1.2"/>
    </reaction>
</comment>
<dbReference type="EC" id="1.5.1.2" evidence="4 5"/>
<keyword evidence="4" id="KW-0641">Proline biosynthesis</keyword>
<dbReference type="EMBL" id="FUYQ01000015">
    <property type="protein sequence ID" value="SKB64124.1"/>
    <property type="molecule type" value="Genomic_DNA"/>
</dbReference>
<dbReference type="UniPathway" id="UPA00098">
    <property type="reaction ID" value="UER00361"/>
</dbReference>
<name>A0A1T5CXD4_9BACT</name>